<evidence type="ECO:0000313" key="3">
    <source>
        <dbReference type="Proteomes" id="UP000277582"/>
    </source>
</evidence>
<reference evidence="2 4" key="2">
    <citation type="journal article" date="2019" name="Nat. Microbiol.">
        <title>Wide diversity of methane and short-chain alkane metabolisms in uncultured archaea.</title>
        <authorList>
            <person name="Borrel G."/>
            <person name="Adam P.S."/>
            <person name="McKay L.J."/>
            <person name="Chen L.X."/>
            <person name="Sierra-Garcia I.N."/>
            <person name="Sieber C.M."/>
            <person name="Letourneur Q."/>
            <person name="Ghozlane A."/>
            <person name="Andersen G.L."/>
            <person name="Li W.J."/>
            <person name="Hallam S.J."/>
            <person name="Muyzer G."/>
            <person name="de Oliveira V.M."/>
            <person name="Inskeep W.P."/>
            <person name="Banfield J.F."/>
            <person name="Gribaldo S."/>
        </authorList>
    </citation>
    <scope>NUCLEOTIDE SEQUENCE [LARGE SCALE GENOMIC DNA]</scope>
    <source>
        <strain evidence="2">NM4</strain>
    </source>
</reference>
<dbReference type="RefSeq" id="WP_125672263.1">
    <property type="nucleotide sequence ID" value="NZ_RCOS01000137.1"/>
</dbReference>
<reference evidence="1 3" key="1">
    <citation type="submission" date="2018-10" db="EMBL/GenBank/DDBJ databases">
        <title>Co-occurring genomic capacity for anaerobic methane metabolism and dissimilatory sulfite reduction discovered in the Korarchaeota.</title>
        <authorList>
            <person name="Mckay L.J."/>
            <person name="Dlakic M."/>
            <person name="Fields M.W."/>
            <person name="Delmont T.O."/>
            <person name="Eren A.M."/>
            <person name="Jay Z.J."/>
            <person name="Klingelsmith K.B."/>
            <person name="Rusch D.B."/>
            <person name="Inskeep W.P."/>
        </authorList>
    </citation>
    <scope>NUCLEOTIDE SEQUENCE [LARGE SCALE GENOMIC DNA]</scope>
    <source>
        <strain evidence="1 3">MDKW</strain>
    </source>
</reference>
<dbReference type="PANTHER" id="PTHR37954">
    <property type="entry name" value="BLL4979 PROTEIN"/>
    <property type="match status" value="1"/>
</dbReference>
<dbReference type="Proteomes" id="UP000316217">
    <property type="component" value="Unassembled WGS sequence"/>
</dbReference>
<gene>
    <name evidence="1" type="ORF">D6D85_12335</name>
    <name evidence="2" type="ORF">EF810_00195</name>
</gene>
<dbReference type="EMBL" id="RXII01000001">
    <property type="protein sequence ID" value="RZN63755.1"/>
    <property type="molecule type" value="Genomic_DNA"/>
</dbReference>
<comment type="caution">
    <text evidence="1">The sequence shown here is derived from an EMBL/GenBank/DDBJ whole genome shotgun (WGS) entry which is preliminary data.</text>
</comment>
<proteinExistence type="predicted"/>
<dbReference type="PANTHER" id="PTHR37954:SF3">
    <property type="entry name" value="DUF169 DOMAIN-CONTAINING PROTEIN"/>
    <property type="match status" value="1"/>
</dbReference>
<dbReference type="AlphaFoldDB" id="A0A3R9PTQ5"/>
<organism evidence="1 3">
    <name type="scientific">Candidatus Methanodesulfokora washburnensis</name>
    <dbReference type="NCBI Taxonomy" id="2478471"/>
    <lineage>
        <taxon>Archaea</taxon>
        <taxon>Thermoproteota</taxon>
        <taxon>Candidatus Korarchaeia</taxon>
        <taxon>Candidatus Korarchaeia incertae sedis</taxon>
        <taxon>Candidatus Methanodesulfokora</taxon>
    </lineage>
</organism>
<protein>
    <recommendedName>
        <fullName evidence="5">DUF169 domain-containing protein</fullName>
    </recommendedName>
</protein>
<evidence type="ECO:0000313" key="4">
    <source>
        <dbReference type="Proteomes" id="UP000316217"/>
    </source>
</evidence>
<dbReference type="InterPro" id="IPR003748">
    <property type="entry name" value="DUF169"/>
</dbReference>
<dbReference type="Proteomes" id="UP000277582">
    <property type="component" value="Unassembled WGS sequence"/>
</dbReference>
<keyword evidence="3" id="KW-1185">Reference proteome</keyword>
<name>A0A3R9PTQ5_9CREN</name>
<evidence type="ECO:0000313" key="1">
    <source>
        <dbReference type="EMBL" id="RSN72828.1"/>
    </source>
</evidence>
<sequence>MRRILGLRTFPVGVKIFTRKAEVAAVRAKGHRYCQALMRARYGEHILLGKEEIGCPVAAATFGFSPLPEAYKSGEYSLRIGIAKEKEIGARMYKKPVSFSPGEIEDVYLFPLEESIVEPDVVIVEDEVESIMWLLLACVNIAGGERIETSTAVTQAACLDCTAIPYKVHKINTSFGCYGCRIATDIGPNEALIGIPFAYFAGVADLIKFFSENAIPRCREKAAYKKLKEIFLKASLH</sequence>
<dbReference type="Pfam" id="PF02596">
    <property type="entry name" value="DUF169"/>
    <property type="match status" value="1"/>
</dbReference>
<evidence type="ECO:0000313" key="2">
    <source>
        <dbReference type="EMBL" id="RZN63755.1"/>
    </source>
</evidence>
<evidence type="ECO:0008006" key="5">
    <source>
        <dbReference type="Google" id="ProtNLM"/>
    </source>
</evidence>
<accession>A0A3R9PTQ5</accession>
<dbReference type="EMBL" id="RCOS01000137">
    <property type="protein sequence ID" value="RSN72828.1"/>
    <property type="molecule type" value="Genomic_DNA"/>
</dbReference>